<evidence type="ECO:0000256" key="21">
    <source>
        <dbReference type="SAM" id="SignalP"/>
    </source>
</evidence>
<feature type="transmembrane region" description="Helical" evidence="20">
    <location>
        <begin position="66"/>
        <end position="92"/>
    </location>
</feature>
<feature type="domain" description="G-protein coupled receptors family 1 profile" evidence="22">
    <location>
        <begin position="46"/>
        <end position="357"/>
    </location>
</feature>
<proteinExistence type="inferred from homology"/>
<comment type="similarity">
    <text evidence="19">Belongs to the G-protein coupled receptor 1 family.</text>
</comment>
<dbReference type="SMART" id="SM01381">
    <property type="entry name" value="7TM_GPCR_Srsx"/>
    <property type="match status" value="1"/>
</dbReference>
<evidence type="ECO:0000256" key="11">
    <source>
        <dbReference type="ARBA" id="ARBA00023139"/>
    </source>
</evidence>
<dbReference type="Gene3D" id="1.20.1070.10">
    <property type="entry name" value="Rhodopsin 7-helix transmembrane proteins"/>
    <property type="match status" value="1"/>
</dbReference>
<dbReference type="GO" id="GO:0030594">
    <property type="term" value="F:neurotransmitter receptor activity"/>
    <property type="evidence" value="ECO:0007669"/>
    <property type="project" value="TreeGrafter"/>
</dbReference>
<keyword evidence="9 19" id="KW-0297">G-protein coupled receptor</keyword>
<dbReference type="PRINTS" id="PR01101">
    <property type="entry name" value="5HTRECEPTOR"/>
</dbReference>
<keyword evidence="13 19" id="KW-0675">Receptor</keyword>
<evidence type="ECO:0000313" key="24">
    <source>
        <dbReference type="Proteomes" id="UP000694565"/>
    </source>
</evidence>
<evidence type="ECO:0000256" key="10">
    <source>
        <dbReference type="ARBA" id="ARBA00023136"/>
    </source>
</evidence>
<organism evidence="23 24">
    <name type="scientific">Cyclopterus lumpus</name>
    <name type="common">Lumpsucker</name>
    <dbReference type="NCBI Taxonomy" id="8103"/>
    <lineage>
        <taxon>Eukaryota</taxon>
        <taxon>Metazoa</taxon>
        <taxon>Chordata</taxon>
        <taxon>Craniata</taxon>
        <taxon>Vertebrata</taxon>
        <taxon>Euteleostomi</taxon>
        <taxon>Actinopterygii</taxon>
        <taxon>Neopterygii</taxon>
        <taxon>Teleostei</taxon>
        <taxon>Neoteleostei</taxon>
        <taxon>Acanthomorphata</taxon>
        <taxon>Eupercaria</taxon>
        <taxon>Perciformes</taxon>
        <taxon>Cottioidei</taxon>
        <taxon>Cottales</taxon>
        <taxon>Cyclopteridae</taxon>
        <taxon>Cyclopterus</taxon>
    </lineage>
</organism>
<dbReference type="SUPFAM" id="SSF81321">
    <property type="entry name" value="Family A G protein-coupled receptor-like"/>
    <property type="match status" value="1"/>
</dbReference>
<dbReference type="GO" id="GO:0004993">
    <property type="term" value="F:G protein-coupled serotonin receptor activity"/>
    <property type="evidence" value="ECO:0007669"/>
    <property type="project" value="InterPro"/>
</dbReference>
<keyword evidence="8" id="KW-0770">Synapse</keyword>
<evidence type="ECO:0000256" key="13">
    <source>
        <dbReference type="ARBA" id="ARBA00023170"/>
    </source>
</evidence>
<keyword evidence="11" id="KW-0564">Palmitate</keyword>
<reference evidence="23" key="1">
    <citation type="submission" date="2025-08" db="UniProtKB">
        <authorList>
            <consortium name="Ensembl"/>
        </authorList>
    </citation>
    <scope>IDENTIFICATION</scope>
</reference>
<dbReference type="GO" id="GO:0007208">
    <property type="term" value="P:phospholipase C-activating serotonin receptor signaling pathway"/>
    <property type="evidence" value="ECO:0007669"/>
    <property type="project" value="TreeGrafter"/>
</dbReference>
<dbReference type="GO" id="GO:0005886">
    <property type="term" value="C:plasma membrane"/>
    <property type="evidence" value="ECO:0007669"/>
    <property type="project" value="UniProtKB-SubCell"/>
</dbReference>
<evidence type="ECO:0000256" key="2">
    <source>
        <dbReference type="ARBA" id="ARBA00017581"/>
    </source>
</evidence>
<feature type="chain" id="PRO_5034513408" description="5-hydroxytryptamine receptor 2B" evidence="21">
    <location>
        <begin position="19"/>
        <end position="466"/>
    </location>
</feature>
<dbReference type="Pfam" id="PF00001">
    <property type="entry name" value="7tm_1"/>
    <property type="match status" value="1"/>
</dbReference>
<dbReference type="GO" id="GO:0006939">
    <property type="term" value="P:smooth muscle contraction"/>
    <property type="evidence" value="ECO:0007669"/>
    <property type="project" value="InterPro"/>
</dbReference>
<dbReference type="PRINTS" id="PR00651">
    <property type="entry name" value="5HT2BRECEPTR"/>
</dbReference>
<keyword evidence="24" id="KW-1185">Reference proteome</keyword>
<evidence type="ECO:0000256" key="7">
    <source>
        <dbReference type="ARBA" id="ARBA00022989"/>
    </source>
</evidence>
<protein>
    <recommendedName>
        <fullName evidence="2">5-hydroxytryptamine receptor 2B</fullName>
    </recommendedName>
    <alternativeName>
        <fullName evidence="17">Serotonin receptor 2B</fullName>
    </alternativeName>
</protein>
<keyword evidence="7 20" id="KW-1133">Transmembrane helix</keyword>
<keyword evidence="12" id="KW-1015">Disulfide bond</keyword>
<keyword evidence="10 20" id="KW-0472">Membrane</keyword>
<evidence type="ECO:0000256" key="14">
    <source>
        <dbReference type="ARBA" id="ARBA00023180"/>
    </source>
</evidence>
<evidence type="ECO:0000256" key="15">
    <source>
        <dbReference type="ARBA" id="ARBA00023224"/>
    </source>
</evidence>
<feature type="signal peptide" evidence="21">
    <location>
        <begin position="1"/>
        <end position="18"/>
    </location>
</feature>
<dbReference type="AlphaFoldDB" id="A0A8C2XSP4"/>
<dbReference type="GO" id="GO:0007268">
    <property type="term" value="P:chemical synaptic transmission"/>
    <property type="evidence" value="ECO:0007669"/>
    <property type="project" value="TreeGrafter"/>
</dbReference>
<dbReference type="InterPro" id="IPR017452">
    <property type="entry name" value="GPCR_Rhodpsn_7TM"/>
</dbReference>
<keyword evidence="14" id="KW-0325">Glycoprotein</keyword>
<evidence type="ECO:0000256" key="3">
    <source>
        <dbReference type="ARBA" id="ARBA00022475"/>
    </source>
</evidence>
<keyword evidence="16" id="KW-0449">Lipoprotein</keyword>
<dbReference type="GO" id="GO:0007210">
    <property type="term" value="P:serotonin receptor signaling pathway"/>
    <property type="evidence" value="ECO:0007669"/>
    <property type="project" value="TreeGrafter"/>
</dbReference>
<evidence type="ECO:0000256" key="16">
    <source>
        <dbReference type="ARBA" id="ARBA00023288"/>
    </source>
</evidence>
<keyword evidence="5" id="KW-0085">Behavior</keyword>
<dbReference type="GO" id="GO:0007187">
    <property type="term" value="P:G protein-coupled receptor signaling pathway, coupled to cyclic nucleotide second messenger"/>
    <property type="evidence" value="ECO:0007669"/>
    <property type="project" value="TreeGrafter"/>
</dbReference>
<feature type="transmembrane region" description="Helical" evidence="20">
    <location>
        <begin position="341"/>
        <end position="360"/>
    </location>
</feature>
<dbReference type="GO" id="GO:0007507">
    <property type="term" value="P:heart development"/>
    <property type="evidence" value="ECO:0007669"/>
    <property type="project" value="InterPro"/>
</dbReference>
<accession>A0A8C2XSP4</accession>
<evidence type="ECO:0000259" key="22">
    <source>
        <dbReference type="PROSITE" id="PS50262"/>
    </source>
</evidence>
<evidence type="ECO:0000313" key="23">
    <source>
        <dbReference type="Ensembl" id="ENSCLMP00005019424.1"/>
    </source>
</evidence>
<feature type="transmembrane region" description="Helical" evidence="20">
    <location>
        <begin position="31"/>
        <end position="54"/>
    </location>
</feature>
<keyword evidence="15 19" id="KW-0807">Transducer</keyword>
<dbReference type="GO" id="GO:0045202">
    <property type="term" value="C:synapse"/>
    <property type="evidence" value="ECO:0007669"/>
    <property type="project" value="UniProtKB-SubCell"/>
</dbReference>
<dbReference type="PANTHER" id="PTHR24247:SF31">
    <property type="entry name" value="5-HYDROXYTRYPTAMINE RECEPTOR 2B"/>
    <property type="match status" value="1"/>
</dbReference>
<evidence type="ECO:0000256" key="8">
    <source>
        <dbReference type="ARBA" id="ARBA00023018"/>
    </source>
</evidence>
<dbReference type="InterPro" id="IPR000276">
    <property type="entry name" value="GPCR_Rhodpsn"/>
</dbReference>
<keyword evidence="3" id="KW-1003">Cell membrane</keyword>
<dbReference type="GO" id="GO:0030425">
    <property type="term" value="C:dendrite"/>
    <property type="evidence" value="ECO:0007669"/>
    <property type="project" value="TreeGrafter"/>
</dbReference>
<name>A0A8C2XSP4_CYCLU</name>
<evidence type="ECO:0000256" key="9">
    <source>
        <dbReference type="ARBA" id="ARBA00023040"/>
    </source>
</evidence>
<feature type="transmembrane region" description="Helical" evidence="20">
    <location>
        <begin position="147"/>
        <end position="167"/>
    </location>
</feature>
<dbReference type="Ensembl" id="ENSCLMT00005020444.1">
    <property type="protein sequence ID" value="ENSCLMP00005019424.1"/>
    <property type="gene ID" value="ENSCLMG00005009765.1"/>
</dbReference>
<dbReference type="InterPro" id="IPR002231">
    <property type="entry name" value="5HT_rcpt"/>
</dbReference>
<evidence type="ECO:0000256" key="5">
    <source>
        <dbReference type="ARBA" id="ARBA00022610"/>
    </source>
</evidence>
<dbReference type="Proteomes" id="UP000694565">
    <property type="component" value="Unplaced"/>
</dbReference>
<evidence type="ECO:0000256" key="18">
    <source>
        <dbReference type="ARBA" id="ARBA00034102"/>
    </source>
</evidence>
<dbReference type="GeneTree" id="ENSGT01050000244937"/>
<feature type="transmembrane region" description="Helical" evidence="20">
    <location>
        <begin position="104"/>
        <end position="126"/>
    </location>
</feature>
<dbReference type="PANTHER" id="PTHR24247">
    <property type="entry name" value="5-HYDROXYTRYPTAMINE RECEPTOR"/>
    <property type="match status" value="1"/>
</dbReference>
<keyword evidence="6 19" id="KW-0812">Transmembrane</keyword>
<sequence>KQWIPLLLLIAAAFEANGSQPGEEPGVKLKWAALLIVMVIVPTIGGNILVILAVSLERKLQNATNYFLMSLAVADLLVGLLVMPIALVTVLYDSDWPLPEPLCPIWLFLDVLFSTASIMHLCAISLDRYIAIKKPIQHSQYKSRAKAMVKIALVWLISICIAIPIPIKGLKNSHLPNNITFNRNHTCMLKPDTFQEFIMFGSLAAFFIPLTIMMVIYLLTVQVLRKKVYLLRSKVTQRLSNPTVSTVFQREQTVTPSQAVQLHNLDKTTNSPTRDEISFRRMSTMGKKSMQTLSNEQRASKVLGIVFLLFVVMWCPFFITNITSVLCTSCDVHVIARLMEIFVWVGYVSSGINPLVYTLFNKTFRQAFTRYMTCNYETSASHGPGRHPRASTVDRNLTRISFRSSMAENSKLFMKCGMKNGIGAVSYQSPLRSRQEPVPSSSGVLLDTMLLTEYEGSKQEEHVSCV</sequence>
<keyword evidence="21" id="KW-0732">Signal</keyword>
<evidence type="ECO:0000256" key="19">
    <source>
        <dbReference type="RuleBase" id="RU000688"/>
    </source>
</evidence>
<comment type="subcellular location">
    <subcellularLocation>
        <location evidence="1">Cell membrane</location>
        <topology evidence="1">Multi-pass membrane protein</topology>
    </subcellularLocation>
    <subcellularLocation>
        <location evidence="18">Synapse</location>
        <location evidence="18">Synaptosome</location>
    </subcellularLocation>
</comment>
<dbReference type="InterPro" id="IPR000482">
    <property type="entry name" value="5HT2B_rcpt"/>
</dbReference>
<reference evidence="23" key="2">
    <citation type="submission" date="2025-09" db="UniProtKB">
        <authorList>
            <consortium name="Ensembl"/>
        </authorList>
    </citation>
    <scope>IDENTIFICATION</scope>
</reference>
<dbReference type="GO" id="GO:0051209">
    <property type="term" value="P:release of sequestered calcium ion into cytosol"/>
    <property type="evidence" value="ECO:0007669"/>
    <property type="project" value="TreeGrafter"/>
</dbReference>
<dbReference type="PROSITE" id="PS00237">
    <property type="entry name" value="G_PROTEIN_RECEP_F1_1"/>
    <property type="match status" value="1"/>
</dbReference>
<feature type="transmembrane region" description="Helical" evidence="20">
    <location>
        <begin position="302"/>
        <end position="321"/>
    </location>
</feature>
<dbReference type="GO" id="GO:0050795">
    <property type="term" value="P:regulation of behavior"/>
    <property type="evidence" value="ECO:0007669"/>
    <property type="project" value="InterPro"/>
</dbReference>
<evidence type="ECO:0000256" key="12">
    <source>
        <dbReference type="ARBA" id="ARBA00023157"/>
    </source>
</evidence>
<feature type="transmembrane region" description="Helical" evidence="20">
    <location>
        <begin position="198"/>
        <end position="224"/>
    </location>
</feature>
<evidence type="ECO:0000256" key="6">
    <source>
        <dbReference type="ARBA" id="ARBA00022692"/>
    </source>
</evidence>
<evidence type="ECO:0000256" key="17">
    <source>
        <dbReference type="ARBA" id="ARBA00032260"/>
    </source>
</evidence>
<keyword evidence="4" id="KW-0771">Synaptosome</keyword>
<gene>
    <name evidence="23" type="primary">htr2b</name>
</gene>
<dbReference type="PROSITE" id="PS50262">
    <property type="entry name" value="G_PROTEIN_RECEP_F1_2"/>
    <property type="match status" value="1"/>
</dbReference>
<dbReference type="PRINTS" id="PR00237">
    <property type="entry name" value="GPCRRHODOPSN"/>
</dbReference>
<evidence type="ECO:0000256" key="4">
    <source>
        <dbReference type="ARBA" id="ARBA00022599"/>
    </source>
</evidence>
<evidence type="ECO:0000256" key="20">
    <source>
        <dbReference type="SAM" id="Phobius"/>
    </source>
</evidence>
<dbReference type="GO" id="GO:0042310">
    <property type="term" value="P:vasoconstriction"/>
    <property type="evidence" value="ECO:0007669"/>
    <property type="project" value="InterPro"/>
</dbReference>
<evidence type="ECO:0000256" key="1">
    <source>
        <dbReference type="ARBA" id="ARBA00004651"/>
    </source>
</evidence>